<reference evidence="2" key="1">
    <citation type="submission" date="2014-12" db="EMBL/GenBank/DDBJ databases">
        <title>Insight into the proteome of Arion vulgaris.</title>
        <authorList>
            <person name="Aradska J."/>
            <person name="Bulat T."/>
            <person name="Smidak R."/>
            <person name="Sarate P."/>
            <person name="Gangsoo J."/>
            <person name="Sialana F."/>
            <person name="Bilban M."/>
            <person name="Lubec G."/>
        </authorList>
    </citation>
    <scope>NUCLEOTIDE SEQUENCE</scope>
    <source>
        <tissue evidence="2">Skin</tissue>
    </source>
</reference>
<name>A0A0B6Y9M5_9EUPU</name>
<accession>A0A0B6Y9M5</accession>
<organism evidence="2">
    <name type="scientific">Arion vulgaris</name>
    <dbReference type="NCBI Taxonomy" id="1028688"/>
    <lineage>
        <taxon>Eukaryota</taxon>
        <taxon>Metazoa</taxon>
        <taxon>Spiralia</taxon>
        <taxon>Lophotrochozoa</taxon>
        <taxon>Mollusca</taxon>
        <taxon>Gastropoda</taxon>
        <taxon>Heterobranchia</taxon>
        <taxon>Euthyneura</taxon>
        <taxon>Panpulmonata</taxon>
        <taxon>Eupulmonata</taxon>
        <taxon>Stylommatophora</taxon>
        <taxon>Helicina</taxon>
        <taxon>Arionoidea</taxon>
        <taxon>Arionidae</taxon>
        <taxon>Arion</taxon>
    </lineage>
</organism>
<protein>
    <submittedName>
        <fullName evidence="2">Uncharacterized protein</fullName>
    </submittedName>
</protein>
<feature type="region of interest" description="Disordered" evidence="1">
    <location>
        <begin position="60"/>
        <end position="80"/>
    </location>
</feature>
<feature type="non-terminal residue" evidence="2">
    <location>
        <position position="80"/>
    </location>
</feature>
<gene>
    <name evidence="2" type="primary">ORF18812</name>
</gene>
<evidence type="ECO:0000256" key="1">
    <source>
        <dbReference type="SAM" id="MobiDB-lite"/>
    </source>
</evidence>
<evidence type="ECO:0000313" key="2">
    <source>
        <dbReference type="EMBL" id="CEK53027.1"/>
    </source>
</evidence>
<dbReference type="AlphaFoldDB" id="A0A0B6Y9M5"/>
<proteinExistence type="predicted"/>
<dbReference type="EMBL" id="HACG01006162">
    <property type="protein sequence ID" value="CEK53027.1"/>
    <property type="molecule type" value="Transcribed_RNA"/>
</dbReference>
<sequence length="80" mass="9315">LEENRMHSSRHILEYLIAEAEKAKLLCGNDQHHRRSPSPGCCNVDSRVSESEDKSHIFYFNEQKPQLKPPPVSQQTHNYK</sequence>
<feature type="non-terminal residue" evidence="2">
    <location>
        <position position="1"/>
    </location>
</feature>